<keyword evidence="1" id="KW-0456">Lyase</keyword>
<dbReference type="CDD" id="cd00452">
    <property type="entry name" value="KDPG_aldolase"/>
    <property type="match status" value="1"/>
</dbReference>
<accession>A0ABS6D8I3</accession>
<evidence type="ECO:0000313" key="6">
    <source>
        <dbReference type="Proteomes" id="UP000723714"/>
    </source>
</evidence>
<evidence type="ECO:0000256" key="3">
    <source>
        <dbReference type="ARBA" id="ARBA00023277"/>
    </source>
</evidence>
<keyword evidence="6" id="KW-1185">Reference proteome</keyword>
<evidence type="ECO:0000256" key="1">
    <source>
        <dbReference type="ARBA" id="ARBA00023239"/>
    </source>
</evidence>
<comment type="caution">
    <text evidence="5">The sequence shown here is derived from an EMBL/GenBank/DDBJ whole genome shotgun (WGS) entry which is preliminary data.</text>
</comment>
<dbReference type="PROSITE" id="PS51819">
    <property type="entry name" value="VOC"/>
    <property type="match status" value="1"/>
</dbReference>
<dbReference type="InterPro" id="IPR031338">
    <property type="entry name" value="KDPG/KHG_AS_2"/>
</dbReference>
<dbReference type="RefSeq" id="WP_216244196.1">
    <property type="nucleotide sequence ID" value="NZ_JABACJ020000020.1"/>
</dbReference>
<keyword evidence="3" id="KW-0119">Carbohydrate metabolism</keyword>
<name>A0ABS6D8I3_9FIRM</name>
<protein>
    <submittedName>
        <fullName evidence="5">Bifunctional 4-hydroxy-2-oxoglutarate aldolase/2-dehydro-3-deoxy-phosphogluconate aldolase</fullName>
    </submittedName>
</protein>
<evidence type="ECO:0000313" key="5">
    <source>
        <dbReference type="EMBL" id="MBU3877570.1"/>
    </source>
</evidence>
<evidence type="ECO:0000259" key="4">
    <source>
        <dbReference type="PROSITE" id="PS51819"/>
    </source>
</evidence>
<evidence type="ECO:0000256" key="2">
    <source>
        <dbReference type="ARBA" id="ARBA00023270"/>
    </source>
</evidence>
<dbReference type="InterPro" id="IPR031337">
    <property type="entry name" value="KDPG/KHG_AS_1"/>
</dbReference>
<dbReference type="Proteomes" id="UP000723714">
    <property type="component" value="Unassembled WGS sequence"/>
</dbReference>
<proteinExistence type="predicted"/>
<dbReference type="Pfam" id="PF01081">
    <property type="entry name" value="Aldolase"/>
    <property type="match status" value="1"/>
</dbReference>
<dbReference type="NCBIfam" id="NF004325">
    <property type="entry name" value="PRK05718.1"/>
    <property type="match status" value="1"/>
</dbReference>
<dbReference type="InterPro" id="IPR000887">
    <property type="entry name" value="Aldlse_KDPG_KHG"/>
</dbReference>
<dbReference type="PROSITE" id="PS00159">
    <property type="entry name" value="ALDOLASE_KDPG_KHG_1"/>
    <property type="match status" value="1"/>
</dbReference>
<gene>
    <name evidence="5" type="ORF">HGO97_017340</name>
</gene>
<organism evidence="5 6">
    <name type="scientific">Faecalicatena faecalis</name>
    <dbReference type="NCBI Taxonomy" id="2726362"/>
    <lineage>
        <taxon>Bacteria</taxon>
        <taxon>Bacillati</taxon>
        <taxon>Bacillota</taxon>
        <taxon>Clostridia</taxon>
        <taxon>Lachnospirales</taxon>
        <taxon>Lachnospiraceae</taxon>
        <taxon>Faecalicatena</taxon>
    </lineage>
</organism>
<sequence length="319" mass="33973">MNEVLEKIQKIGLVPVVVLEDAKDAAPLAKALCEGGLPCAEVTFRTAAAEESIRIMASEFPEMLVGAGTVLTTEQVDRAVAAGAKFIVSPGLNPKVVKYCIEKGVPVTPGTSNPSDVEQALELGLDVVKFFPAEASGGLNMIKSMAAPYTNLKFMPTGGINAKNLNEYLAFPKILACGGSWMVKGDLVKAGKFDEITALTREAVMKMLGFELKHIGINCADEDEAEKTAGAFAGMFGLEKVSGNSSVFAGTMVEAMKSPFKGANGHIAIATNSVDRAVNYLESQNVEFDYDTAKYKDGRMTVIYMKNEIGGFAVHLVQK</sequence>
<dbReference type="EMBL" id="JABACJ020000020">
    <property type="protein sequence ID" value="MBU3877570.1"/>
    <property type="molecule type" value="Genomic_DNA"/>
</dbReference>
<dbReference type="PANTHER" id="PTHR30246:SF1">
    <property type="entry name" value="2-DEHYDRO-3-DEOXY-6-PHOSPHOGALACTONATE ALDOLASE-RELATED"/>
    <property type="match status" value="1"/>
</dbReference>
<dbReference type="PANTHER" id="PTHR30246">
    <property type="entry name" value="2-KETO-3-DEOXY-6-PHOSPHOGLUCONATE ALDOLASE"/>
    <property type="match status" value="1"/>
</dbReference>
<dbReference type="PROSITE" id="PS00160">
    <property type="entry name" value="ALDOLASE_KDPG_KHG_2"/>
    <property type="match status" value="1"/>
</dbReference>
<dbReference type="NCBIfam" id="TIGR01182">
    <property type="entry name" value="eda"/>
    <property type="match status" value="1"/>
</dbReference>
<feature type="domain" description="VOC" evidence="4">
    <location>
        <begin position="211"/>
        <end position="319"/>
    </location>
</feature>
<dbReference type="InterPro" id="IPR037523">
    <property type="entry name" value="VOC_core"/>
</dbReference>
<keyword evidence="2" id="KW-0704">Schiff base</keyword>
<reference evidence="5 6" key="1">
    <citation type="submission" date="2021-06" db="EMBL/GenBank/DDBJ databases">
        <title>Faecalicatena sp. nov. isolated from porcine feces.</title>
        <authorList>
            <person name="Oh B.S."/>
            <person name="Lee J.H."/>
        </authorList>
    </citation>
    <scope>NUCLEOTIDE SEQUENCE [LARGE SCALE GENOMIC DNA]</scope>
    <source>
        <strain evidence="5 6">AGMB00832</strain>
    </source>
</reference>